<gene>
    <name evidence="9" type="ORF">CDEE_0113</name>
</gene>
<dbReference type="STRING" id="1208918.CDEE_0113"/>
<dbReference type="InterPro" id="IPR036691">
    <property type="entry name" value="Endo/exonu/phosph_ase_sf"/>
</dbReference>
<dbReference type="SUPFAM" id="SSF56219">
    <property type="entry name" value="DNase I-like"/>
    <property type="match status" value="1"/>
</dbReference>
<feature type="binding site" evidence="6">
    <location>
        <position position="163"/>
    </location>
    <ligand>
        <name>Mg(2+)</name>
        <dbReference type="ChEBI" id="CHEBI:18420"/>
        <label>1</label>
    </ligand>
</feature>
<evidence type="ECO:0000313" key="9">
    <source>
        <dbReference type="EMBL" id="AGF47949.1"/>
    </source>
</evidence>
<feature type="site" description="Important for catalytic activity" evidence="7">
    <location>
        <position position="233"/>
    </location>
</feature>
<dbReference type="GO" id="GO:0006284">
    <property type="term" value="P:base-excision repair"/>
    <property type="evidence" value="ECO:0007669"/>
    <property type="project" value="TreeGrafter"/>
</dbReference>
<dbReference type="Gene3D" id="3.60.10.10">
    <property type="entry name" value="Endonuclease/exonuclease/phosphatase"/>
    <property type="match status" value="1"/>
</dbReference>
<evidence type="ECO:0000313" key="10">
    <source>
        <dbReference type="Proteomes" id="UP000011686"/>
    </source>
</evidence>
<evidence type="ECO:0000256" key="1">
    <source>
        <dbReference type="ARBA" id="ARBA00007092"/>
    </source>
</evidence>
<feature type="binding site" evidence="6">
    <location>
        <position position="161"/>
    </location>
    <ligand>
        <name>Mg(2+)</name>
        <dbReference type="ChEBI" id="CHEBI:18420"/>
        <label>1</label>
    </ligand>
</feature>
<evidence type="ECO:0000259" key="8">
    <source>
        <dbReference type="Pfam" id="PF03372"/>
    </source>
</evidence>
<feature type="binding site" evidence="6">
    <location>
        <position position="45"/>
    </location>
    <ligand>
        <name>Mg(2+)</name>
        <dbReference type="ChEBI" id="CHEBI:18420"/>
        <label>1</label>
    </ligand>
</feature>
<dbReference type="Proteomes" id="UP000011686">
    <property type="component" value="Chromosome"/>
</dbReference>
<keyword evidence="6" id="KW-0464">Manganese</keyword>
<evidence type="ECO:0000256" key="7">
    <source>
        <dbReference type="PIRSR" id="PIRSR604808-3"/>
    </source>
</evidence>
<dbReference type="GO" id="GO:0046872">
    <property type="term" value="F:metal ion binding"/>
    <property type="evidence" value="ECO:0007669"/>
    <property type="project" value="UniProtKB-KW"/>
</dbReference>
<dbReference type="EC" id="3.1.11.2" evidence="9"/>
<proteinExistence type="inferred from homology"/>
<feature type="active site" description="Proton acceptor" evidence="5">
    <location>
        <position position="259"/>
    </location>
</feature>
<evidence type="ECO:0000256" key="5">
    <source>
        <dbReference type="PIRSR" id="PIRSR604808-1"/>
    </source>
</evidence>
<feature type="active site" description="Proton donor/acceptor" evidence="5">
    <location>
        <position position="161"/>
    </location>
</feature>
<dbReference type="HOGENOM" id="CLU_027539_3_0_4"/>
<dbReference type="InterPro" id="IPR005135">
    <property type="entry name" value="Endo/exonuclease/phosphatase"/>
</dbReference>
<dbReference type="eggNOG" id="COG0708">
    <property type="taxonomic scope" value="Bacteria"/>
</dbReference>
<sequence length="270" mass="31796">MCILTGNQIVLRITSINVNGIRSAIKKKFLDWLYNKNPDIVCLQEIRIASHDIKNELLNPLGFKGFFYPAQKNGYSGVGIYTKKQPMKITRGLEDKNIDSEGRVIRIDWEKISIINVYFPSGSNDERQKAKLIFLQKFELYLKEIYSESILSKRNLLICGDWNIAHTQMDIKNWKNNLNKPGFLPEERNWLSEIINNYNLVDVFRKLHPHQEQYTWWSNRARSWERNVGWRIDYQMANNSLANLAISSEIYMETRFSDHAPLTIDYKTEI</sequence>
<comment type="similarity">
    <text evidence="1">Belongs to the DNA repair enzymes AP/ExoA family.</text>
</comment>
<evidence type="ECO:0000256" key="4">
    <source>
        <dbReference type="ARBA" id="ARBA00022842"/>
    </source>
</evidence>
<dbReference type="NCBIfam" id="TIGR00195">
    <property type="entry name" value="exoDNase_III"/>
    <property type="match status" value="1"/>
</dbReference>
<dbReference type="CDD" id="cd10281">
    <property type="entry name" value="Nape_like_AP-endo"/>
    <property type="match status" value="1"/>
</dbReference>
<dbReference type="PROSITE" id="PS51435">
    <property type="entry name" value="AP_NUCLEASE_F1_4"/>
    <property type="match status" value="1"/>
</dbReference>
<organism evidence="9 10">
    <name type="scientific">Candidatus Kinetoplastidibacterium crithidiae TCC036E</name>
    <dbReference type="NCBI Taxonomy" id="1208918"/>
    <lineage>
        <taxon>Bacteria</taxon>
        <taxon>Pseudomonadati</taxon>
        <taxon>Pseudomonadota</taxon>
        <taxon>Betaproteobacteria</taxon>
        <taxon>Candidatus Kinetoplastidibacterium</taxon>
    </lineage>
</organism>
<dbReference type="GO" id="GO:0008311">
    <property type="term" value="F:double-stranded DNA 3'-5' DNA exonuclease activity"/>
    <property type="evidence" value="ECO:0007669"/>
    <property type="project" value="UniProtKB-EC"/>
</dbReference>
<evidence type="ECO:0000256" key="2">
    <source>
        <dbReference type="ARBA" id="ARBA00022723"/>
    </source>
</evidence>
<dbReference type="AlphaFoldDB" id="M1LXL8"/>
<dbReference type="EMBL" id="CP003804">
    <property type="protein sequence ID" value="AGF47949.1"/>
    <property type="molecule type" value="Genomic_DNA"/>
</dbReference>
<evidence type="ECO:0000256" key="6">
    <source>
        <dbReference type="PIRSR" id="PIRSR604808-2"/>
    </source>
</evidence>
<keyword evidence="10" id="KW-1185">Reference proteome</keyword>
<feature type="binding site" evidence="6">
    <location>
        <position position="258"/>
    </location>
    <ligand>
        <name>Mg(2+)</name>
        <dbReference type="ChEBI" id="CHEBI:18420"/>
        <label>1</label>
    </ligand>
</feature>
<protein>
    <submittedName>
        <fullName evidence="9">Exodeoxyribonuclease III</fullName>
        <ecNumber evidence="9">3.1.11.2</ecNumber>
    </submittedName>
</protein>
<feature type="binding site" evidence="6">
    <location>
        <position position="259"/>
    </location>
    <ligand>
        <name>Mg(2+)</name>
        <dbReference type="ChEBI" id="CHEBI:18420"/>
        <label>1</label>
    </ligand>
</feature>
<name>M1LXL8_9PROT</name>
<feature type="site" description="Interaction with DNA substrate" evidence="7">
    <location>
        <position position="259"/>
    </location>
</feature>
<feature type="domain" description="Endonuclease/exonuclease/phosphatase" evidence="8">
    <location>
        <begin position="15"/>
        <end position="259"/>
    </location>
</feature>
<feature type="binding site" evidence="6">
    <location>
        <position position="17"/>
    </location>
    <ligand>
        <name>Mg(2+)</name>
        <dbReference type="ChEBI" id="CHEBI:18420"/>
        <label>1</label>
    </ligand>
</feature>
<evidence type="ECO:0000256" key="3">
    <source>
        <dbReference type="ARBA" id="ARBA00022801"/>
    </source>
</evidence>
<dbReference type="PANTHER" id="PTHR22748:SF6">
    <property type="entry name" value="DNA-(APURINIC OR APYRIMIDINIC SITE) ENDONUCLEASE"/>
    <property type="match status" value="1"/>
</dbReference>
<keyword evidence="3 9" id="KW-0378">Hydrolase</keyword>
<dbReference type="GO" id="GO:0003906">
    <property type="term" value="F:DNA-(apurinic or apyrimidinic site) endonuclease activity"/>
    <property type="evidence" value="ECO:0007669"/>
    <property type="project" value="TreeGrafter"/>
</dbReference>
<keyword evidence="2 6" id="KW-0479">Metal-binding</keyword>
<dbReference type="PANTHER" id="PTHR22748">
    <property type="entry name" value="AP ENDONUCLEASE"/>
    <property type="match status" value="1"/>
</dbReference>
<dbReference type="NCBIfam" id="TIGR00633">
    <property type="entry name" value="xth"/>
    <property type="match status" value="1"/>
</dbReference>
<keyword evidence="4 6" id="KW-0460">Magnesium</keyword>
<feature type="active site" evidence="5">
    <location>
        <position position="118"/>
    </location>
</feature>
<dbReference type="GO" id="GO:0008081">
    <property type="term" value="F:phosphoric diester hydrolase activity"/>
    <property type="evidence" value="ECO:0007669"/>
    <property type="project" value="TreeGrafter"/>
</dbReference>
<comment type="cofactor">
    <cofactor evidence="6">
        <name>Mg(2+)</name>
        <dbReference type="ChEBI" id="CHEBI:18420"/>
    </cofactor>
    <cofactor evidence="6">
        <name>Mn(2+)</name>
        <dbReference type="ChEBI" id="CHEBI:29035"/>
    </cofactor>
    <text evidence="6">Probably binds two magnesium or manganese ions per subunit.</text>
</comment>
<dbReference type="Pfam" id="PF03372">
    <property type="entry name" value="Exo_endo_phos"/>
    <property type="match status" value="1"/>
</dbReference>
<dbReference type="FunFam" id="3.60.10.10:FF:000026">
    <property type="entry name" value="Exodeoxyribonuclease III"/>
    <property type="match status" value="1"/>
</dbReference>
<reference evidence="9 10" key="1">
    <citation type="journal article" date="2013" name="Genome Biol. Evol.">
        <title>Genome evolution and phylogenomic analysis of candidatus kinetoplastibacterium, the betaproteobacterial endosymbionts of strigomonas and angomonas.</title>
        <authorList>
            <person name="Alves J.M."/>
            <person name="Serrano M.G."/>
            <person name="Maia da Silva F."/>
            <person name="Voegtly L.J."/>
            <person name="Matveyev A.V."/>
            <person name="Teixeira M.M."/>
            <person name="Camargo E.P."/>
            <person name="Buck G.A."/>
        </authorList>
    </citation>
    <scope>NUCLEOTIDE SEQUENCE [LARGE SCALE GENOMIC DNA]</scope>
    <source>
        <strain evidence="9 10">TCC036E</strain>
    </source>
</reference>
<dbReference type="InterPro" id="IPR004808">
    <property type="entry name" value="AP_endonuc_1"/>
</dbReference>
<feature type="site" description="Transition state stabilizer" evidence="7">
    <location>
        <position position="163"/>
    </location>
</feature>
<dbReference type="KEGG" id="kct:CDEE_0113"/>
<dbReference type="PATRIC" id="fig|1208918.3.peg.650"/>
<accession>M1LXL8</accession>